<name>A0AAW7M9J6_9STAP</name>
<evidence type="ECO:0000256" key="3">
    <source>
        <dbReference type="ARBA" id="ARBA00038412"/>
    </source>
</evidence>
<dbReference type="GO" id="GO:0005829">
    <property type="term" value="C:cytosol"/>
    <property type="evidence" value="ECO:0007669"/>
    <property type="project" value="TreeGrafter"/>
</dbReference>
<reference evidence="6" key="1">
    <citation type="submission" date="2023-07" db="EMBL/GenBank/DDBJ databases">
        <title>Evaluation of the beneficial properties of pineapple isolates.</title>
        <authorList>
            <person name="Adefiranye O."/>
        </authorList>
    </citation>
    <scope>NUCLEOTIDE SEQUENCE</scope>
    <source>
        <strain evidence="6">PAPLE_T1</strain>
    </source>
</reference>
<dbReference type="GO" id="GO:0008270">
    <property type="term" value="F:zinc ion binding"/>
    <property type="evidence" value="ECO:0007669"/>
    <property type="project" value="InterPro"/>
</dbReference>
<proteinExistence type="inferred from homology"/>
<dbReference type="GO" id="GO:0016787">
    <property type="term" value="F:hydrolase activity"/>
    <property type="evidence" value="ECO:0007669"/>
    <property type="project" value="UniProtKB-KW"/>
</dbReference>
<evidence type="ECO:0000259" key="5">
    <source>
        <dbReference type="SMART" id="SM00507"/>
    </source>
</evidence>
<keyword evidence="6" id="KW-0255">Endonuclease</keyword>
<organism evidence="6 7">
    <name type="scientific">Staphylococcus auricularis</name>
    <dbReference type="NCBI Taxonomy" id="29379"/>
    <lineage>
        <taxon>Bacteria</taxon>
        <taxon>Bacillati</taxon>
        <taxon>Bacillota</taxon>
        <taxon>Bacilli</taxon>
        <taxon>Bacillales</taxon>
        <taxon>Staphylococcaceae</taxon>
        <taxon>Staphylococcus</taxon>
    </lineage>
</organism>
<keyword evidence="2" id="KW-0378">Hydrolase</keyword>
<feature type="domain" description="HNH nuclease" evidence="5">
    <location>
        <begin position="11"/>
        <end position="74"/>
    </location>
</feature>
<protein>
    <recommendedName>
        <fullName evidence="4">Putative HNH nuclease YajD</fullName>
    </recommendedName>
</protein>
<accession>A0AAW7M9J6</accession>
<comment type="caution">
    <text evidence="6">The sequence shown here is derived from an EMBL/GenBank/DDBJ whole genome shotgun (WGS) entry which is preliminary data.</text>
</comment>
<dbReference type="GO" id="GO:0003676">
    <property type="term" value="F:nucleic acid binding"/>
    <property type="evidence" value="ECO:0007669"/>
    <property type="project" value="InterPro"/>
</dbReference>
<dbReference type="InterPro" id="IPR003615">
    <property type="entry name" value="HNH_nuc"/>
</dbReference>
<keyword evidence="1" id="KW-0540">Nuclease</keyword>
<dbReference type="AlphaFoldDB" id="A0AAW7M9J6"/>
<dbReference type="PANTHER" id="PTHR41286">
    <property type="entry name" value="HNH NUCLEASE YAJD-RELATED"/>
    <property type="match status" value="1"/>
</dbReference>
<dbReference type="PANTHER" id="PTHR41286:SF1">
    <property type="entry name" value="HNH NUCLEASE YAJD-RELATED"/>
    <property type="match status" value="1"/>
</dbReference>
<evidence type="ECO:0000313" key="7">
    <source>
        <dbReference type="Proteomes" id="UP001171687"/>
    </source>
</evidence>
<dbReference type="CDD" id="cd00085">
    <property type="entry name" value="HNHc"/>
    <property type="match status" value="1"/>
</dbReference>
<dbReference type="Gene3D" id="1.10.30.50">
    <property type="match status" value="1"/>
</dbReference>
<evidence type="ECO:0000313" key="6">
    <source>
        <dbReference type="EMBL" id="MDN4532173.1"/>
    </source>
</evidence>
<gene>
    <name evidence="6" type="ORF">QYH67_01045</name>
</gene>
<comment type="similarity">
    <text evidence="3">Belongs to the HNH nuclease family.</text>
</comment>
<evidence type="ECO:0000256" key="4">
    <source>
        <dbReference type="ARBA" id="ARBA00040194"/>
    </source>
</evidence>
<evidence type="ECO:0000256" key="2">
    <source>
        <dbReference type="ARBA" id="ARBA00022801"/>
    </source>
</evidence>
<sequence length="96" mass="11659">MRFYKSKRWRDVRAQVLKRDNYECQACKAQGKVTTIDQSKHKSLDVDHIQELQARPDLAYDMSNLVTLCVSCHNKKHRRYQNKFSKKNEKWKDEKW</sequence>
<dbReference type="GO" id="GO:0004519">
    <property type="term" value="F:endonuclease activity"/>
    <property type="evidence" value="ECO:0007669"/>
    <property type="project" value="UniProtKB-KW"/>
</dbReference>
<dbReference type="RefSeq" id="WP_150888794.1">
    <property type="nucleotide sequence ID" value="NZ_CAKZJA010000021.1"/>
</dbReference>
<dbReference type="InterPro" id="IPR002711">
    <property type="entry name" value="HNH"/>
</dbReference>
<dbReference type="Pfam" id="PF01844">
    <property type="entry name" value="HNH"/>
    <property type="match status" value="1"/>
</dbReference>
<dbReference type="SMART" id="SM00507">
    <property type="entry name" value="HNHc"/>
    <property type="match status" value="1"/>
</dbReference>
<dbReference type="EMBL" id="JAUHQC010000004">
    <property type="protein sequence ID" value="MDN4532173.1"/>
    <property type="molecule type" value="Genomic_DNA"/>
</dbReference>
<dbReference type="Proteomes" id="UP001171687">
    <property type="component" value="Unassembled WGS sequence"/>
</dbReference>
<evidence type="ECO:0000256" key="1">
    <source>
        <dbReference type="ARBA" id="ARBA00022722"/>
    </source>
</evidence>